<dbReference type="PROSITE" id="PS00548">
    <property type="entry name" value="RIBOSOMAL_S3"/>
    <property type="match status" value="1"/>
</dbReference>
<evidence type="ECO:0000256" key="4">
    <source>
        <dbReference type="ARBA" id="ARBA00022980"/>
    </source>
</evidence>
<evidence type="ECO:0000313" key="11">
    <source>
        <dbReference type="EMBL" id="HIX46615.1"/>
    </source>
</evidence>
<protein>
    <recommendedName>
        <fullName evidence="7 8">Small ribosomal subunit protein uS3</fullName>
    </recommendedName>
</protein>
<dbReference type="GO" id="GO:0022627">
    <property type="term" value="C:cytosolic small ribosomal subunit"/>
    <property type="evidence" value="ECO:0007669"/>
    <property type="project" value="TreeGrafter"/>
</dbReference>
<dbReference type="PROSITE" id="PS50823">
    <property type="entry name" value="KH_TYPE_2"/>
    <property type="match status" value="1"/>
</dbReference>
<dbReference type="SUPFAM" id="SSF54821">
    <property type="entry name" value="Ribosomal protein S3 C-terminal domain"/>
    <property type="match status" value="1"/>
</dbReference>
<reference evidence="11" key="1">
    <citation type="journal article" date="2021" name="PeerJ">
        <title>Extensive microbial diversity within the chicken gut microbiome revealed by metagenomics and culture.</title>
        <authorList>
            <person name="Gilroy R."/>
            <person name="Ravi A."/>
            <person name="Getino M."/>
            <person name="Pursley I."/>
            <person name="Horton D.L."/>
            <person name="Alikhan N.F."/>
            <person name="Baker D."/>
            <person name="Gharbi K."/>
            <person name="Hall N."/>
            <person name="Watson M."/>
            <person name="Adriaenssens E.M."/>
            <person name="Foster-Nyarko E."/>
            <person name="Jarju S."/>
            <person name="Secka A."/>
            <person name="Antonio M."/>
            <person name="Oren A."/>
            <person name="Chaudhuri R.R."/>
            <person name="La Ragione R."/>
            <person name="Hildebrand F."/>
            <person name="Pallen M.J."/>
        </authorList>
    </citation>
    <scope>NUCLEOTIDE SEQUENCE</scope>
    <source>
        <strain evidence="11">26628</strain>
    </source>
</reference>
<dbReference type="NCBIfam" id="TIGR01009">
    <property type="entry name" value="rpsC_bact"/>
    <property type="match status" value="1"/>
</dbReference>
<dbReference type="EMBL" id="DXFD01000049">
    <property type="protein sequence ID" value="HIX46615.1"/>
    <property type="molecule type" value="Genomic_DNA"/>
</dbReference>
<evidence type="ECO:0000256" key="9">
    <source>
        <dbReference type="RuleBase" id="RU003624"/>
    </source>
</evidence>
<dbReference type="CDD" id="cd02412">
    <property type="entry name" value="KH-II_30S_S3"/>
    <property type="match status" value="1"/>
</dbReference>
<comment type="subunit">
    <text evidence="8">Part of the 30S ribosomal subunit. Forms a tight complex with proteins S10 and S14.</text>
</comment>
<evidence type="ECO:0000256" key="5">
    <source>
        <dbReference type="ARBA" id="ARBA00023274"/>
    </source>
</evidence>
<reference evidence="11" key="2">
    <citation type="submission" date="2021-04" db="EMBL/GenBank/DDBJ databases">
        <authorList>
            <person name="Gilroy R."/>
        </authorList>
    </citation>
    <scope>NUCLEOTIDE SEQUENCE</scope>
    <source>
        <strain evidence="11">26628</strain>
    </source>
</reference>
<sequence>MGQKVNPHGLRVGVIKGWDTQWYADKKDFAKNLKEDYEIRNFIKKKYYAAAISKILIERAANRVVVTVLTGKPGVLIGKAGSEIEVIKKDLAALTRGKVIVINVTEVRKPDSDAQLVAESVAQQLEKRMSFRRAMKQAIGRAMRSGVKGVKIMVSGRLDGAEISRSEQYHEGSIPLQTLRADIDYGLAEAHTTFGMIGVKVWIYKGEVLKAKAHEGGDR</sequence>
<dbReference type="Pfam" id="PF00189">
    <property type="entry name" value="Ribosomal_S3_C"/>
    <property type="match status" value="1"/>
</dbReference>
<proteinExistence type="inferred from homology"/>
<comment type="function">
    <text evidence="6 8">Binds the lower part of the 30S subunit head. Binds mRNA in the 70S ribosome, positioning it for translation.</text>
</comment>
<dbReference type="GO" id="GO:0003735">
    <property type="term" value="F:structural constituent of ribosome"/>
    <property type="evidence" value="ECO:0007669"/>
    <property type="project" value="InterPro"/>
</dbReference>
<dbReference type="InterPro" id="IPR009019">
    <property type="entry name" value="KH_sf_prok-type"/>
</dbReference>
<dbReference type="HAMAP" id="MF_01309_B">
    <property type="entry name" value="Ribosomal_uS3_B"/>
    <property type="match status" value="1"/>
</dbReference>
<dbReference type="GO" id="GO:0003729">
    <property type="term" value="F:mRNA binding"/>
    <property type="evidence" value="ECO:0007669"/>
    <property type="project" value="UniProtKB-UniRule"/>
</dbReference>
<dbReference type="PANTHER" id="PTHR11760:SF19">
    <property type="entry name" value="SMALL RIBOSOMAL SUBUNIT PROTEIN US3C"/>
    <property type="match status" value="1"/>
</dbReference>
<feature type="domain" description="KH type-2" evidence="10">
    <location>
        <begin position="39"/>
        <end position="108"/>
    </location>
</feature>
<dbReference type="PANTHER" id="PTHR11760">
    <property type="entry name" value="30S/40S RIBOSOMAL PROTEIN S3"/>
    <property type="match status" value="1"/>
</dbReference>
<keyword evidence="5 8" id="KW-0687">Ribonucleoprotein</keyword>
<dbReference type="SMART" id="SM00322">
    <property type="entry name" value="KH"/>
    <property type="match status" value="1"/>
</dbReference>
<evidence type="ECO:0000256" key="8">
    <source>
        <dbReference type="HAMAP-Rule" id="MF_01309"/>
    </source>
</evidence>
<evidence type="ECO:0000256" key="7">
    <source>
        <dbReference type="ARBA" id="ARBA00035257"/>
    </source>
</evidence>
<evidence type="ECO:0000256" key="2">
    <source>
        <dbReference type="ARBA" id="ARBA00022730"/>
    </source>
</evidence>
<evidence type="ECO:0000256" key="6">
    <source>
        <dbReference type="ARBA" id="ARBA00024998"/>
    </source>
</evidence>
<keyword evidence="2 8" id="KW-0699">rRNA-binding</keyword>
<dbReference type="InterPro" id="IPR004044">
    <property type="entry name" value="KH_dom_type_2"/>
</dbReference>
<dbReference type="FunFam" id="3.30.1140.32:FF:000002">
    <property type="entry name" value="30S ribosomal protein S3"/>
    <property type="match status" value="1"/>
</dbReference>
<keyword evidence="4 8" id="KW-0689">Ribosomal protein</keyword>
<dbReference type="GO" id="GO:0019843">
    <property type="term" value="F:rRNA binding"/>
    <property type="evidence" value="ECO:0007669"/>
    <property type="project" value="UniProtKB-UniRule"/>
</dbReference>
<dbReference type="Pfam" id="PF07650">
    <property type="entry name" value="KH_2"/>
    <property type="match status" value="1"/>
</dbReference>
<evidence type="ECO:0000256" key="3">
    <source>
        <dbReference type="ARBA" id="ARBA00022884"/>
    </source>
</evidence>
<dbReference type="InterPro" id="IPR005704">
    <property type="entry name" value="Ribosomal_uS3_bac-typ"/>
</dbReference>
<evidence type="ECO:0000256" key="1">
    <source>
        <dbReference type="ARBA" id="ARBA00010761"/>
    </source>
</evidence>
<comment type="similarity">
    <text evidence="1 8 9">Belongs to the universal ribosomal protein uS3 family.</text>
</comment>
<accession>A0A9D2AQW3</accession>
<dbReference type="SUPFAM" id="SSF54814">
    <property type="entry name" value="Prokaryotic type KH domain (KH-domain type II)"/>
    <property type="match status" value="1"/>
</dbReference>
<dbReference type="InterPro" id="IPR036419">
    <property type="entry name" value="Ribosomal_S3_C_sf"/>
</dbReference>
<dbReference type="InterPro" id="IPR015946">
    <property type="entry name" value="KH_dom-like_a/b"/>
</dbReference>
<evidence type="ECO:0000259" key="10">
    <source>
        <dbReference type="PROSITE" id="PS50823"/>
    </source>
</evidence>
<dbReference type="InterPro" id="IPR057258">
    <property type="entry name" value="Ribosomal_uS3"/>
</dbReference>
<dbReference type="InterPro" id="IPR004087">
    <property type="entry name" value="KH_dom"/>
</dbReference>
<dbReference type="Gene3D" id="3.30.300.20">
    <property type="match status" value="1"/>
</dbReference>
<keyword evidence="3 8" id="KW-0694">RNA-binding</keyword>
<dbReference type="Proteomes" id="UP000824249">
    <property type="component" value="Unassembled WGS sequence"/>
</dbReference>
<dbReference type="Gene3D" id="3.30.1140.32">
    <property type="entry name" value="Ribosomal protein S3, C-terminal domain"/>
    <property type="match status" value="1"/>
</dbReference>
<evidence type="ECO:0000313" key="12">
    <source>
        <dbReference type="Proteomes" id="UP000824249"/>
    </source>
</evidence>
<comment type="caution">
    <text evidence="11">The sequence shown here is derived from an EMBL/GenBank/DDBJ whole genome shotgun (WGS) entry which is preliminary data.</text>
</comment>
<name>A0A9D2AQW3_9FIRM</name>
<dbReference type="InterPro" id="IPR001351">
    <property type="entry name" value="Ribosomal_uS3_C"/>
</dbReference>
<dbReference type="FunFam" id="3.30.300.20:FF:000001">
    <property type="entry name" value="30S ribosomal protein S3"/>
    <property type="match status" value="1"/>
</dbReference>
<dbReference type="GO" id="GO:0006412">
    <property type="term" value="P:translation"/>
    <property type="evidence" value="ECO:0007669"/>
    <property type="project" value="UniProtKB-UniRule"/>
</dbReference>
<dbReference type="AlphaFoldDB" id="A0A9D2AQW3"/>
<gene>
    <name evidence="8 11" type="primary">rpsC</name>
    <name evidence="11" type="ORF">H9737_02880</name>
</gene>
<dbReference type="InterPro" id="IPR018280">
    <property type="entry name" value="Ribosomal_uS3_CS"/>
</dbReference>
<organism evidence="11 12">
    <name type="scientific">Candidatus Borkfalkia faecigallinarum</name>
    <dbReference type="NCBI Taxonomy" id="2838509"/>
    <lineage>
        <taxon>Bacteria</taxon>
        <taxon>Bacillati</taxon>
        <taxon>Bacillota</taxon>
        <taxon>Clostridia</taxon>
        <taxon>Christensenellales</taxon>
        <taxon>Christensenellaceae</taxon>
        <taxon>Candidatus Borkfalkia</taxon>
    </lineage>
</organism>